<dbReference type="InterPro" id="IPR036909">
    <property type="entry name" value="Cyt_c-like_dom_sf"/>
</dbReference>
<evidence type="ECO:0000256" key="2">
    <source>
        <dbReference type="SAM" id="Phobius"/>
    </source>
</evidence>
<feature type="transmembrane region" description="Helical" evidence="2">
    <location>
        <begin position="116"/>
        <end position="137"/>
    </location>
</feature>
<keyword evidence="2" id="KW-0472">Membrane</keyword>
<dbReference type="Proteomes" id="UP000521199">
    <property type="component" value="Unassembled WGS sequence"/>
</dbReference>
<dbReference type="InterPro" id="IPR010389">
    <property type="entry name" value="Urate_ox_N"/>
</dbReference>
<feature type="transmembrane region" description="Helical" evidence="2">
    <location>
        <begin position="253"/>
        <end position="273"/>
    </location>
</feature>
<feature type="transmembrane region" description="Helical" evidence="2">
    <location>
        <begin position="12"/>
        <end position="33"/>
    </location>
</feature>
<feature type="domain" description="Urate oxidase N-terminal" evidence="3">
    <location>
        <begin position="5"/>
        <end position="296"/>
    </location>
</feature>
<dbReference type="GO" id="GO:0009055">
    <property type="term" value="F:electron transfer activity"/>
    <property type="evidence" value="ECO:0007669"/>
    <property type="project" value="InterPro"/>
</dbReference>
<feature type="transmembrane region" description="Helical" evidence="2">
    <location>
        <begin position="87"/>
        <end position="104"/>
    </location>
</feature>
<feature type="transmembrane region" description="Helical" evidence="2">
    <location>
        <begin position="149"/>
        <end position="170"/>
    </location>
</feature>
<proteinExistence type="predicted"/>
<evidence type="ECO:0000259" key="3">
    <source>
        <dbReference type="Pfam" id="PF06181"/>
    </source>
</evidence>
<gene>
    <name evidence="4" type="ORF">HNQ52_002777</name>
</gene>
<comment type="caution">
    <text evidence="4">The sequence shown here is derived from an EMBL/GenBank/DDBJ whole genome shotgun (WGS) entry which is preliminary data.</text>
</comment>
<reference evidence="4 5" key="1">
    <citation type="submission" date="2020-08" db="EMBL/GenBank/DDBJ databases">
        <title>Genomic Encyclopedia of Type Strains, Phase IV (KMG-IV): sequencing the most valuable type-strain genomes for metagenomic binning, comparative biology and taxonomic classification.</title>
        <authorList>
            <person name="Goeker M."/>
        </authorList>
    </citation>
    <scope>NUCLEOTIDE SEQUENCE [LARGE SCALE GENOMIC DNA]</scope>
    <source>
        <strain evidence="4 5">DSM 24163</strain>
    </source>
</reference>
<dbReference type="Pfam" id="PF06181">
    <property type="entry name" value="Urate_ox_N"/>
    <property type="match status" value="1"/>
</dbReference>
<evidence type="ECO:0000313" key="4">
    <source>
        <dbReference type="EMBL" id="MBB5209214.1"/>
    </source>
</evidence>
<organism evidence="4 5">
    <name type="scientific">Chiayiivirga flava</name>
    <dbReference type="NCBI Taxonomy" id="659595"/>
    <lineage>
        <taxon>Bacteria</taxon>
        <taxon>Pseudomonadati</taxon>
        <taxon>Pseudomonadota</taxon>
        <taxon>Gammaproteobacteria</taxon>
        <taxon>Lysobacterales</taxon>
        <taxon>Lysobacteraceae</taxon>
        <taxon>Chiayiivirga</taxon>
    </lineage>
</organism>
<dbReference type="RefSeq" id="WP_183961756.1">
    <property type="nucleotide sequence ID" value="NZ_JACHHP010000005.1"/>
</dbReference>
<keyword evidence="5" id="KW-1185">Reference proteome</keyword>
<feature type="transmembrane region" description="Helical" evidence="2">
    <location>
        <begin position="176"/>
        <end position="196"/>
    </location>
</feature>
<keyword evidence="2" id="KW-0812">Transmembrane</keyword>
<accession>A0A7W8G1A8</accession>
<keyword evidence="2" id="KW-1133">Transmembrane helix</keyword>
<name>A0A7W8G1A8_9GAMM</name>
<sequence>MLDLLAEPAALLLRWLHVIAAIAWIGESFYFVALDNGLKTPKPGTAPAGVAGESWSVHGGGFYHKQKYLVSPATMPADLHWSKWKSYTTWLSGFALFALVYLLHPQVYLIDTRVAALSPAMAVLLAIGFLVVGWLVYDAACRLIGFRDRVLGVVVGLLVLALAIAATQLFSGRSAFLIVGATLATIMSANVFFVIIPGQKKMVAALARGEVPDPAYGKRGKQRSVHNTYFTLPVVFTMISNHNAGTYQHEHSWAILALIMLGGALVRQFFVLWHGGRRVWSLPLAGAVLVGMALLWTLPKPATPAVVEPAPEAAADPAASADAAPRPTATEPASTPAPAATSDAVQAVMQLHCNNCHGSKPTIMPVAPQGLVFDTPEQTRQHAARIHRQVVDLKAMPLGNMTGMTDADRDLIDRWYRALQAQ</sequence>
<evidence type="ECO:0000256" key="1">
    <source>
        <dbReference type="SAM" id="MobiDB-lite"/>
    </source>
</evidence>
<dbReference type="AlphaFoldDB" id="A0A7W8G1A8"/>
<evidence type="ECO:0000313" key="5">
    <source>
        <dbReference type="Proteomes" id="UP000521199"/>
    </source>
</evidence>
<dbReference type="EMBL" id="JACHHP010000005">
    <property type="protein sequence ID" value="MBB5209214.1"/>
    <property type="molecule type" value="Genomic_DNA"/>
</dbReference>
<feature type="transmembrane region" description="Helical" evidence="2">
    <location>
        <begin position="280"/>
        <end position="298"/>
    </location>
</feature>
<dbReference type="SUPFAM" id="SSF46626">
    <property type="entry name" value="Cytochrome c"/>
    <property type="match status" value="1"/>
</dbReference>
<protein>
    <submittedName>
        <fullName evidence="4">Putative membrane protein</fullName>
    </submittedName>
</protein>
<feature type="transmembrane region" description="Helical" evidence="2">
    <location>
        <begin position="228"/>
        <end position="247"/>
    </location>
</feature>
<dbReference type="GO" id="GO:0020037">
    <property type="term" value="F:heme binding"/>
    <property type="evidence" value="ECO:0007669"/>
    <property type="project" value="InterPro"/>
</dbReference>
<feature type="region of interest" description="Disordered" evidence="1">
    <location>
        <begin position="308"/>
        <end position="341"/>
    </location>
</feature>